<dbReference type="CDD" id="cd00077">
    <property type="entry name" value="HDc"/>
    <property type="match status" value="1"/>
</dbReference>
<dbReference type="Gene3D" id="3.30.450.40">
    <property type="match status" value="1"/>
</dbReference>
<name>A0A2C6MCH3_9FIRM</name>
<dbReference type="InterPro" id="IPR003607">
    <property type="entry name" value="HD/PDEase_dom"/>
</dbReference>
<dbReference type="InterPro" id="IPR037522">
    <property type="entry name" value="HD_GYP_dom"/>
</dbReference>
<evidence type="ECO:0000259" key="2">
    <source>
        <dbReference type="PROSITE" id="PS51832"/>
    </source>
</evidence>
<dbReference type="Proteomes" id="UP000222564">
    <property type="component" value="Unassembled WGS sequence"/>
</dbReference>
<protein>
    <submittedName>
        <fullName evidence="3">Phosphohydrolase</fullName>
    </submittedName>
</protein>
<comment type="caution">
    <text evidence="3">The sequence shown here is derived from an EMBL/GenBank/DDBJ whole genome shotgun (WGS) entry which is preliminary data.</text>
</comment>
<dbReference type="InterPro" id="IPR006675">
    <property type="entry name" value="HDIG_dom"/>
</dbReference>
<dbReference type="PROSITE" id="PS51832">
    <property type="entry name" value="HD_GYP"/>
    <property type="match status" value="1"/>
</dbReference>
<dbReference type="SUPFAM" id="SSF109604">
    <property type="entry name" value="HD-domain/PDEase-like"/>
    <property type="match status" value="1"/>
</dbReference>
<dbReference type="SMART" id="SM00471">
    <property type="entry name" value="HDc"/>
    <property type="match status" value="1"/>
</dbReference>
<dbReference type="PROSITE" id="PS51831">
    <property type="entry name" value="HD"/>
    <property type="match status" value="1"/>
</dbReference>
<keyword evidence="4" id="KW-1185">Reference proteome</keyword>
<evidence type="ECO:0000313" key="4">
    <source>
        <dbReference type="Proteomes" id="UP000222564"/>
    </source>
</evidence>
<keyword evidence="3" id="KW-0378">Hydrolase</keyword>
<feature type="domain" description="HD-GYP" evidence="2">
    <location>
        <begin position="181"/>
        <end position="373"/>
    </location>
</feature>
<dbReference type="SUPFAM" id="SSF55781">
    <property type="entry name" value="GAF domain-like"/>
    <property type="match status" value="1"/>
</dbReference>
<dbReference type="AlphaFoldDB" id="A0A2C6MCH3"/>
<evidence type="ECO:0000259" key="1">
    <source>
        <dbReference type="PROSITE" id="PS51831"/>
    </source>
</evidence>
<dbReference type="SMART" id="SM00065">
    <property type="entry name" value="GAF"/>
    <property type="match status" value="1"/>
</dbReference>
<proteinExistence type="predicted"/>
<reference evidence="3 4" key="1">
    <citation type="submission" date="2013-09" db="EMBL/GenBank/DDBJ databases">
        <title>Biodegradation of hydrocarbons in the deep terrestrial subsurface : characterization of a microbial consortium composed of two Desulfotomaculum species originating from a deep geological formation.</title>
        <authorList>
            <person name="Aullo T."/>
            <person name="Berlendis S."/>
            <person name="Lascourreges J.-F."/>
            <person name="Dessort D."/>
            <person name="Saint-Laurent S."/>
            <person name="Schraauwers B."/>
            <person name="Mas J."/>
            <person name="Magot M."/>
            <person name="Ranchou-Peyruse A."/>
        </authorList>
    </citation>
    <scope>NUCLEOTIDE SEQUENCE [LARGE SCALE GENOMIC DNA]</scope>
    <source>
        <strain evidence="3 4">Bs107</strain>
    </source>
</reference>
<organism evidence="3 4">
    <name type="scientific">Desulforamulus profundi</name>
    <dbReference type="NCBI Taxonomy" id="1383067"/>
    <lineage>
        <taxon>Bacteria</taxon>
        <taxon>Bacillati</taxon>
        <taxon>Bacillota</taxon>
        <taxon>Clostridia</taxon>
        <taxon>Eubacteriales</taxon>
        <taxon>Peptococcaceae</taxon>
        <taxon>Desulforamulus</taxon>
    </lineage>
</organism>
<dbReference type="InterPro" id="IPR003018">
    <property type="entry name" value="GAF"/>
</dbReference>
<dbReference type="EMBL" id="AWQQ01000105">
    <property type="protein sequence ID" value="PHJ37235.1"/>
    <property type="molecule type" value="Genomic_DNA"/>
</dbReference>
<sequence length="373" mass="41184">MAEHGMAVETENPFTTEEIETLIEVGALLSSNLRLEEVVEILMEQAVLLVKAETGILWLRPGEEQEISPVASYGLDFDSVTLLRRQFQDYVNGLAVAGKPVITGAGKQDGHLLELATYALNFAVSSMVFLPLVSKGRTLGCLQLINKQDGNRFGGRDLRLCNTFASQAAVIIDNSLLFANQEKLMISLIRALSSALDARDPYTRGHSERVSELSLLMAREMGMSAKQQEILQQAALLHDVGKIGIRDNVLLDPGPLDEQKWQIMKSHPVIGAQIIEQIEPKSIMKQIYEGVMYHQEKYDGTGYPSGLRGKQIPLVARIIAIADAFDAITSDRPYRKGKSPEEALQEIQRCAGKHFDPQLVDVFVAALKNAKMV</sequence>
<dbReference type="NCBIfam" id="TIGR00277">
    <property type="entry name" value="HDIG"/>
    <property type="match status" value="1"/>
</dbReference>
<dbReference type="InterPro" id="IPR006674">
    <property type="entry name" value="HD_domain"/>
</dbReference>
<gene>
    <name evidence="3" type="ORF">P378_17730</name>
</gene>
<dbReference type="RefSeq" id="WP_238473324.1">
    <property type="nucleotide sequence ID" value="NZ_AWQQ01000105.1"/>
</dbReference>
<dbReference type="GO" id="GO:0016787">
    <property type="term" value="F:hydrolase activity"/>
    <property type="evidence" value="ECO:0007669"/>
    <property type="project" value="UniProtKB-KW"/>
</dbReference>
<dbReference type="PANTHER" id="PTHR43155">
    <property type="entry name" value="CYCLIC DI-GMP PHOSPHODIESTERASE PA4108-RELATED"/>
    <property type="match status" value="1"/>
</dbReference>
<feature type="domain" description="HD" evidence="1">
    <location>
        <begin position="203"/>
        <end position="328"/>
    </location>
</feature>
<accession>A0A2C6MCH3</accession>
<dbReference type="Pfam" id="PF13487">
    <property type="entry name" value="HD_5"/>
    <property type="match status" value="1"/>
</dbReference>
<dbReference type="InterPro" id="IPR029016">
    <property type="entry name" value="GAF-like_dom_sf"/>
</dbReference>
<dbReference type="PANTHER" id="PTHR43155:SF2">
    <property type="entry name" value="CYCLIC DI-GMP PHOSPHODIESTERASE PA4108"/>
    <property type="match status" value="1"/>
</dbReference>
<evidence type="ECO:0000313" key="3">
    <source>
        <dbReference type="EMBL" id="PHJ37235.1"/>
    </source>
</evidence>
<dbReference type="Pfam" id="PF13185">
    <property type="entry name" value="GAF_2"/>
    <property type="match status" value="1"/>
</dbReference>
<dbReference type="Gene3D" id="1.10.3210.10">
    <property type="entry name" value="Hypothetical protein af1432"/>
    <property type="match status" value="1"/>
</dbReference>